<proteinExistence type="predicted"/>
<dbReference type="InterPro" id="IPR000835">
    <property type="entry name" value="HTH_MarR-typ"/>
</dbReference>
<dbReference type="SUPFAM" id="SSF46785">
    <property type="entry name" value="Winged helix' DNA-binding domain"/>
    <property type="match status" value="1"/>
</dbReference>
<gene>
    <name evidence="5" type="ORF">H2509_08660</name>
</gene>
<evidence type="ECO:0000313" key="6">
    <source>
        <dbReference type="Proteomes" id="UP000541109"/>
    </source>
</evidence>
<accession>A0A839ADH7</accession>
<dbReference type="InterPro" id="IPR039422">
    <property type="entry name" value="MarR/SlyA-like"/>
</dbReference>
<feature type="domain" description="HTH marR-type" evidence="4">
    <location>
        <begin position="9"/>
        <end position="141"/>
    </location>
</feature>
<dbReference type="Gene3D" id="1.10.10.10">
    <property type="entry name" value="Winged helix-like DNA-binding domain superfamily/Winged helix DNA-binding domain"/>
    <property type="match status" value="1"/>
</dbReference>
<dbReference type="GO" id="GO:0003677">
    <property type="term" value="F:DNA binding"/>
    <property type="evidence" value="ECO:0007669"/>
    <property type="project" value="UniProtKB-KW"/>
</dbReference>
<dbReference type="PROSITE" id="PS50995">
    <property type="entry name" value="HTH_MARR_2"/>
    <property type="match status" value="1"/>
</dbReference>
<organism evidence="5 6">
    <name type="scientific">Stappia albiluteola</name>
    <dbReference type="NCBI Taxonomy" id="2758565"/>
    <lineage>
        <taxon>Bacteria</taxon>
        <taxon>Pseudomonadati</taxon>
        <taxon>Pseudomonadota</taxon>
        <taxon>Alphaproteobacteria</taxon>
        <taxon>Hyphomicrobiales</taxon>
        <taxon>Stappiaceae</taxon>
        <taxon>Stappia</taxon>
    </lineage>
</organism>
<dbReference type="AlphaFoldDB" id="A0A839ADH7"/>
<evidence type="ECO:0000259" key="4">
    <source>
        <dbReference type="PROSITE" id="PS50995"/>
    </source>
</evidence>
<evidence type="ECO:0000256" key="1">
    <source>
        <dbReference type="ARBA" id="ARBA00023015"/>
    </source>
</evidence>
<evidence type="ECO:0000256" key="2">
    <source>
        <dbReference type="ARBA" id="ARBA00023125"/>
    </source>
</evidence>
<dbReference type="Pfam" id="PF12802">
    <property type="entry name" value="MarR_2"/>
    <property type="match status" value="1"/>
</dbReference>
<keyword evidence="1" id="KW-0805">Transcription regulation</keyword>
<comment type="caution">
    <text evidence="5">The sequence shown here is derived from an EMBL/GenBank/DDBJ whole genome shotgun (WGS) entry which is preliminary data.</text>
</comment>
<dbReference type="PANTHER" id="PTHR33164:SF64">
    <property type="entry name" value="TRANSCRIPTIONAL REGULATOR SLYA"/>
    <property type="match status" value="1"/>
</dbReference>
<dbReference type="Proteomes" id="UP000541109">
    <property type="component" value="Unassembled WGS sequence"/>
</dbReference>
<dbReference type="RefSeq" id="WP_182164360.1">
    <property type="nucleotide sequence ID" value="NZ_JACFXV010000048.1"/>
</dbReference>
<name>A0A839ADH7_9HYPH</name>
<dbReference type="EMBL" id="JACFXV010000048">
    <property type="protein sequence ID" value="MBA5777196.1"/>
    <property type="molecule type" value="Genomic_DNA"/>
</dbReference>
<reference evidence="5 6" key="1">
    <citation type="submission" date="2020-07" db="EMBL/GenBank/DDBJ databases">
        <title>Stappia sp., F7233, whole genome shotgun sequencing project.</title>
        <authorList>
            <person name="Jiang S."/>
            <person name="Liu Z.W."/>
            <person name="Du Z.J."/>
        </authorList>
    </citation>
    <scope>NUCLEOTIDE SEQUENCE [LARGE SCALE GENOMIC DNA]</scope>
    <source>
        <strain evidence="5 6">F7233</strain>
    </source>
</reference>
<protein>
    <submittedName>
        <fullName evidence="5">Winged helix-turn-helix transcriptional regulator</fullName>
    </submittedName>
</protein>
<keyword evidence="3" id="KW-0804">Transcription</keyword>
<keyword evidence="6" id="KW-1185">Reference proteome</keyword>
<dbReference type="PROSITE" id="PS01117">
    <property type="entry name" value="HTH_MARR_1"/>
    <property type="match status" value="1"/>
</dbReference>
<dbReference type="PANTHER" id="PTHR33164">
    <property type="entry name" value="TRANSCRIPTIONAL REGULATOR, MARR FAMILY"/>
    <property type="match status" value="1"/>
</dbReference>
<dbReference type="GO" id="GO:0006950">
    <property type="term" value="P:response to stress"/>
    <property type="evidence" value="ECO:0007669"/>
    <property type="project" value="TreeGrafter"/>
</dbReference>
<dbReference type="InterPro" id="IPR036388">
    <property type="entry name" value="WH-like_DNA-bd_sf"/>
</dbReference>
<dbReference type="InterPro" id="IPR036390">
    <property type="entry name" value="WH_DNA-bd_sf"/>
</dbReference>
<dbReference type="GO" id="GO:0003700">
    <property type="term" value="F:DNA-binding transcription factor activity"/>
    <property type="evidence" value="ECO:0007669"/>
    <property type="project" value="InterPro"/>
</dbReference>
<sequence>MQGGDRFIDGYLLYLLARASSIASAEFHQEIRRCGYTVAHWRVLAALKGIDGVTVGDLADICLANQPAISKTIEKLVGMGLVERSSDDTDRRRVRVCLTRDGDAAVDLLIAAAREHQARLVDAMGHDETTALVRALTRVIERSVAG</sequence>
<dbReference type="SMART" id="SM00347">
    <property type="entry name" value="HTH_MARR"/>
    <property type="match status" value="1"/>
</dbReference>
<evidence type="ECO:0000256" key="3">
    <source>
        <dbReference type="ARBA" id="ARBA00023163"/>
    </source>
</evidence>
<dbReference type="InterPro" id="IPR023187">
    <property type="entry name" value="Tscrpt_reg_MarR-type_CS"/>
</dbReference>
<evidence type="ECO:0000313" key="5">
    <source>
        <dbReference type="EMBL" id="MBA5777196.1"/>
    </source>
</evidence>
<keyword evidence="2" id="KW-0238">DNA-binding</keyword>